<feature type="region of interest" description="Disordered" evidence="1">
    <location>
        <begin position="1"/>
        <end position="63"/>
    </location>
</feature>
<protein>
    <submittedName>
        <fullName evidence="2">CSON011734 protein</fullName>
    </submittedName>
</protein>
<accession>A0A336KJF2</accession>
<sequence>MPPKRKTSKEKPIKSQGIKRRPKNIEPKPSTSKAVAKQSDVDPKPGTSRSSSHEVDDESNVFNPQSYDDVKVKKFIKFVNFVKSNSNLEELVRSFAENRKVTPACIDRWALKVVYDICTHNHCNLPTFYLNFNSRIQELELTQMIKRNNEPSRKKAHAVDSELIKKYPIRECYIDLREEMVFDVCGCGVTAAMILNEKQVESGQPEMSEERFGDVIFNHVKMVLQKRRNETVQRCKEIEERNHGKFILLEEVDQDFLALYTNAFELLGAFLIKDERHHNVLWYKSYMSRWFLPESAVKADLERRDEFLELRNHLETKNGWYICDDEEMLNQKRMQHFLNHSNVRRLADIFFMSKIEEASVSIKAKLRAEKLRVLYNDWLSGTLKGPYKRIVFRQTLTFDLFLRNTNFCSTLRKRKRTVENVHKSNSMEQEARIFYNTRIVNGEIPDWITFHDNTTKEDYFIPKQKVPYKSYEDLIIKPSPKSMQSQELNFAKNMEKRTKKPRNLIPGQILGGKEFEKGPKQSCKPQISTKIQEWQSKCIPTEVEEIESQSQIIVDSQDVCDWPNEDDRQITIKNTQDMLDVFISQDGLENSVQTSQSNEQRVVTFNDVVEILGENQPSSPENDINDHVSKIIADLHIENESNSSVSGANPDNEEHFNEIYEQLSQTCEKQSETRTNEDSQVIATTSQNVSNLVKFYENRCDPIFAIQGSNELTQPQSDISSISSKTPSQPVLLHRSMEIQFGGSLPELMPNLLQDVSESRQIMSIEQNQVPETIQPTESSTISPNIILKKEKVHDTQYEDYTDSVQTVPLREEIIELSDDENDAALLLEEEDDDSTAIEPQNDQTCPKSVLSNVSQNESELQATSNIELSSQLQEKTPSSNVPGTSMQLYDSDIPVACHIEAVNENSSSAANSEELQSVVVSSSSDELSILLAPTLPYDPDMEPVPSSSVLITETQKTDEIEPSSGVTIKKEHDTQYENYEDSVQHVPLPDEIIEVSDDEEYALYQKLMSAPSVPPTKNIEPKKRKRHYPETLILAQRDADLQKAATVQKALEIEKPPESHKTLEVPVVVERIEKTSHKAVSLANSNKRVMLQEKPTTSKQPGKNTKSSKIVSKPHSNSFLTLPKGNYHKNWNGQPIYESEFQIEDASQIMSQLDLDPDRAQSPAQTSNSKNPNQNQLNIFTQCISLPDRSKSSKTLTPPPTNQSQLKRHSSDPLMHEPPLKQIRVESPIKSTTFQPFICITNLFFHEPHENNIQIKVDIKIHDPAAPRFATIEGVENFIKLCNLDDEKFGHLLELFRHHGKKFVYTGKSNSEDIINKALNVYLKTLKFNLIPHQIEYVPTVDNRKSVFDIVQLQSEIKRNETEVDFKMVFVNEEIDVIREFKRNLCTNRK</sequence>
<organism evidence="2">
    <name type="scientific">Culicoides sonorensis</name>
    <name type="common">Biting midge</name>
    <dbReference type="NCBI Taxonomy" id="179676"/>
    <lineage>
        <taxon>Eukaryota</taxon>
        <taxon>Metazoa</taxon>
        <taxon>Ecdysozoa</taxon>
        <taxon>Arthropoda</taxon>
        <taxon>Hexapoda</taxon>
        <taxon>Insecta</taxon>
        <taxon>Pterygota</taxon>
        <taxon>Neoptera</taxon>
        <taxon>Endopterygota</taxon>
        <taxon>Diptera</taxon>
        <taxon>Nematocera</taxon>
        <taxon>Chironomoidea</taxon>
        <taxon>Ceratopogonidae</taxon>
        <taxon>Ceratopogoninae</taxon>
        <taxon>Culicoides</taxon>
        <taxon>Monoculicoides</taxon>
    </lineage>
</organism>
<evidence type="ECO:0000313" key="3">
    <source>
        <dbReference type="EMBL" id="SSX24930.1"/>
    </source>
</evidence>
<proteinExistence type="predicted"/>
<dbReference type="VEuPathDB" id="VectorBase:CSON011734"/>
<evidence type="ECO:0000313" key="2">
    <source>
        <dbReference type="EMBL" id="SSX04567.1"/>
    </source>
</evidence>
<reference evidence="2" key="1">
    <citation type="submission" date="2018-04" db="EMBL/GenBank/DDBJ databases">
        <authorList>
            <person name="Go L.Y."/>
            <person name="Mitchell J.A."/>
        </authorList>
    </citation>
    <scope>NUCLEOTIDE SEQUENCE</scope>
    <source>
        <tissue evidence="2">Whole organism</tissue>
    </source>
</reference>
<reference evidence="3" key="2">
    <citation type="submission" date="2018-07" db="EMBL/GenBank/DDBJ databases">
        <authorList>
            <person name="Quirk P.G."/>
            <person name="Krulwich T.A."/>
        </authorList>
    </citation>
    <scope>NUCLEOTIDE SEQUENCE</scope>
</reference>
<dbReference type="EMBL" id="UFQS01000523">
    <property type="protein sequence ID" value="SSX04567.1"/>
    <property type="molecule type" value="Genomic_DNA"/>
</dbReference>
<feature type="region of interest" description="Disordered" evidence="1">
    <location>
        <begin position="1157"/>
        <end position="1178"/>
    </location>
</feature>
<feature type="compositionally biased region" description="Basic and acidic residues" evidence="1">
    <location>
        <begin position="1210"/>
        <end position="1219"/>
    </location>
</feature>
<feature type="region of interest" description="Disordered" evidence="1">
    <location>
        <begin position="868"/>
        <end position="888"/>
    </location>
</feature>
<feature type="region of interest" description="Disordered" evidence="1">
    <location>
        <begin position="1190"/>
        <end position="1219"/>
    </location>
</feature>
<feature type="compositionally biased region" description="Polar residues" evidence="1">
    <location>
        <begin position="1095"/>
        <end position="1121"/>
    </location>
</feature>
<feature type="compositionally biased region" description="Polar residues" evidence="1">
    <location>
        <begin position="1163"/>
        <end position="1178"/>
    </location>
</feature>
<evidence type="ECO:0000256" key="1">
    <source>
        <dbReference type="SAM" id="MobiDB-lite"/>
    </source>
</evidence>
<feature type="region of interest" description="Disordered" evidence="1">
    <location>
        <begin position="1080"/>
        <end position="1127"/>
    </location>
</feature>
<name>A0A336KJF2_CULSO</name>
<dbReference type="EMBL" id="UFQT01000523">
    <property type="protein sequence ID" value="SSX24930.1"/>
    <property type="molecule type" value="Genomic_DNA"/>
</dbReference>
<gene>
    <name evidence="2" type="primary">CSON011734</name>
</gene>